<evidence type="ECO:0000313" key="2">
    <source>
        <dbReference type="Proteomes" id="UP000076858"/>
    </source>
</evidence>
<proteinExistence type="predicted"/>
<name>A0A162D0W9_9CRUS</name>
<keyword evidence="2" id="KW-1185">Reference proteome</keyword>
<feature type="non-terminal residue" evidence="1">
    <location>
        <position position="1"/>
    </location>
</feature>
<dbReference type="AlphaFoldDB" id="A0A162D0W9"/>
<dbReference type="Proteomes" id="UP000076858">
    <property type="component" value="Unassembled WGS sequence"/>
</dbReference>
<feature type="non-terminal residue" evidence="1">
    <location>
        <position position="116"/>
    </location>
</feature>
<organism evidence="1 2">
    <name type="scientific">Daphnia magna</name>
    <dbReference type="NCBI Taxonomy" id="35525"/>
    <lineage>
        <taxon>Eukaryota</taxon>
        <taxon>Metazoa</taxon>
        <taxon>Ecdysozoa</taxon>
        <taxon>Arthropoda</taxon>
        <taxon>Crustacea</taxon>
        <taxon>Branchiopoda</taxon>
        <taxon>Diplostraca</taxon>
        <taxon>Cladocera</taxon>
        <taxon>Anomopoda</taxon>
        <taxon>Daphniidae</taxon>
        <taxon>Daphnia</taxon>
    </lineage>
</organism>
<protein>
    <submittedName>
        <fullName evidence="1">Putative Zinc finger MYM-type protein</fullName>
    </submittedName>
</protein>
<accession>A0A162D0W9</accession>
<dbReference type="OrthoDB" id="6378809at2759"/>
<dbReference type="EMBL" id="LRGB01005767">
    <property type="protein sequence ID" value="KZS01944.1"/>
    <property type="molecule type" value="Genomic_DNA"/>
</dbReference>
<sequence length="116" mass="13476">WRIFCLYKTYTYFFSASPHRWNILFKALGGKVVIKRLIDVRWSAHADAVRALDSGYNDIQSALNLIANDKEEDPKTINEAKSLSSKMDKLEYVILTSIWNRILSRFNMVSKTLQSE</sequence>
<comment type="caution">
    <text evidence="1">The sequence shown here is derived from an EMBL/GenBank/DDBJ whole genome shotgun (WGS) entry which is preliminary data.</text>
</comment>
<reference evidence="1 2" key="1">
    <citation type="submission" date="2016-03" db="EMBL/GenBank/DDBJ databases">
        <title>EvidentialGene: Evidence-directed Construction of Genes on Genomes.</title>
        <authorList>
            <person name="Gilbert D.G."/>
            <person name="Choi J.-H."/>
            <person name="Mockaitis K."/>
            <person name="Colbourne J."/>
            <person name="Pfrender M."/>
        </authorList>
    </citation>
    <scope>NUCLEOTIDE SEQUENCE [LARGE SCALE GENOMIC DNA]</scope>
    <source>
        <strain evidence="1 2">Xinb3</strain>
        <tissue evidence="1">Complete organism</tissue>
    </source>
</reference>
<evidence type="ECO:0000313" key="1">
    <source>
        <dbReference type="EMBL" id="KZS01944.1"/>
    </source>
</evidence>
<dbReference type="STRING" id="35525.A0A162D0W9"/>
<gene>
    <name evidence="1" type="ORF">APZ42_001219</name>
</gene>